<dbReference type="Proteomes" id="UP000237684">
    <property type="component" value="Unassembled WGS sequence"/>
</dbReference>
<dbReference type="Gene3D" id="3.40.50.450">
    <property type="match status" value="1"/>
</dbReference>
<evidence type="ECO:0000259" key="3">
    <source>
        <dbReference type="Pfam" id="PF02481"/>
    </source>
</evidence>
<evidence type="ECO:0000313" key="5">
    <source>
        <dbReference type="EMBL" id="PQV64770.1"/>
    </source>
</evidence>
<dbReference type="RefSeq" id="WP_157947516.1">
    <property type="nucleotide sequence ID" value="NZ_NIGF01000003.1"/>
</dbReference>
<dbReference type="InParanoid" id="A0A2S8SVE8"/>
<reference evidence="5 6" key="1">
    <citation type="journal article" date="2018" name="Syst. Appl. Microbiol.">
        <title>Abditibacterium utsteinense sp. nov., the first cultivated member of candidate phylum FBP, isolated from ice-free Antarctic soil samples.</title>
        <authorList>
            <person name="Tahon G."/>
            <person name="Tytgat B."/>
            <person name="Lebbe L."/>
            <person name="Carlier A."/>
            <person name="Willems A."/>
        </authorList>
    </citation>
    <scope>NUCLEOTIDE SEQUENCE [LARGE SCALE GENOMIC DNA]</scope>
    <source>
        <strain evidence="5 6">LMG 29911</strain>
    </source>
</reference>
<protein>
    <submittedName>
        <fullName evidence="5">DNA protecting protein DprA</fullName>
    </submittedName>
</protein>
<feature type="compositionally biased region" description="Polar residues" evidence="2">
    <location>
        <begin position="310"/>
        <end position="325"/>
    </location>
</feature>
<dbReference type="AlphaFoldDB" id="A0A2S8SVE8"/>
<proteinExistence type="inferred from homology"/>
<dbReference type="InterPro" id="IPR041614">
    <property type="entry name" value="DprA_WH"/>
</dbReference>
<dbReference type="InterPro" id="IPR003488">
    <property type="entry name" value="DprA"/>
</dbReference>
<dbReference type="InterPro" id="IPR036388">
    <property type="entry name" value="WH-like_DNA-bd_sf"/>
</dbReference>
<evidence type="ECO:0000259" key="4">
    <source>
        <dbReference type="Pfam" id="PF17782"/>
    </source>
</evidence>
<dbReference type="Pfam" id="PF02481">
    <property type="entry name" value="DNA_processg_A"/>
    <property type="match status" value="1"/>
</dbReference>
<gene>
    <name evidence="5" type="ORF">B1R32_10337</name>
</gene>
<dbReference type="SUPFAM" id="SSF102405">
    <property type="entry name" value="MCP/YpsA-like"/>
    <property type="match status" value="1"/>
</dbReference>
<dbReference type="EMBL" id="NIGF01000003">
    <property type="protein sequence ID" value="PQV64770.1"/>
    <property type="molecule type" value="Genomic_DNA"/>
</dbReference>
<feature type="domain" description="DprA winged helix" evidence="4">
    <location>
        <begin position="353"/>
        <end position="403"/>
    </location>
</feature>
<dbReference type="OrthoDB" id="9785707at2"/>
<evidence type="ECO:0000256" key="1">
    <source>
        <dbReference type="ARBA" id="ARBA00006525"/>
    </source>
</evidence>
<dbReference type="InterPro" id="IPR057666">
    <property type="entry name" value="DrpA_SLOG"/>
</dbReference>
<dbReference type="GO" id="GO:0009294">
    <property type="term" value="P:DNA-mediated transformation"/>
    <property type="evidence" value="ECO:0007669"/>
    <property type="project" value="InterPro"/>
</dbReference>
<name>A0A2S8SVE8_9BACT</name>
<keyword evidence="6" id="KW-1185">Reference proteome</keyword>
<dbReference type="FunCoup" id="A0A2S8SVE8">
    <property type="interactions" value="283"/>
</dbReference>
<dbReference type="Pfam" id="PF17782">
    <property type="entry name" value="WHD_DprA"/>
    <property type="match status" value="1"/>
</dbReference>
<dbReference type="PANTHER" id="PTHR43022">
    <property type="entry name" value="PROTEIN SMF"/>
    <property type="match status" value="1"/>
</dbReference>
<comment type="caution">
    <text evidence="5">The sequence shown here is derived from an EMBL/GenBank/DDBJ whole genome shotgun (WGS) entry which is preliminary data.</text>
</comment>
<dbReference type="PANTHER" id="PTHR43022:SF1">
    <property type="entry name" value="PROTEIN SMF"/>
    <property type="match status" value="1"/>
</dbReference>
<comment type="similarity">
    <text evidence="1">Belongs to the DprA/Smf family.</text>
</comment>
<dbReference type="Gene3D" id="1.10.10.10">
    <property type="entry name" value="Winged helix-like DNA-binding domain superfamily/Winged helix DNA-binding domain"/>
    <property type="match status" value="1"/>
</dbReference>
<dbReference type="NCBIfam" id="TIGR00732">
    <property type="entry name" value="dprA"/>
    <property type="match status" value="1"/>
</dbReference>
<feature type="domain" description="Smf/DprA SLOG" evidence="3">
    <location>
        <begin position="94"/>
        <end position="300"/>
    </location>
</feature>
<sequence length="409" mass="43940">MSDSDVSSNALAPSDISAWLRFSFAGLKPNRARAALERLGTPQNVFEAALSGDEELTISDKLTEKAISKLRECAARNVSQQLEAMEMHGILLLLDTDDAYPRALRATPDAPPYLFVRGDILEADERAVAIVGTRNVTEYGRGLAHRFALELAHAGVTVVSGLARGIDTAAHRGSLDGKGRTLAVTGCGLDIVYPSDNKDLMLEIENQGAVISEWAPTTNPEAWHFPARNRIIAGLSLGVIVVEAAAKSGALITADFANELGREVFAVPGNIHKTQSRGPHQLIRDGATLIESVEDVLQALEARTDPWPESTKNQGNGQAEPTKPNSRPAKRPLTPRLETTSISTKNVDTSSFSPDENKIWVCLDVEARHIDDLAEQAGLGASQVNTALVLLELKGAARRLPGNLFARVV</sequence>
<feature type="compositionally biased region" description="Polar residues" evidence="2">
    <location>
        <begin position="337"/>
        <end position="350"/>
    </location>
</feature>
<evidence type="ECO:0000313" key="6">
    <source>
        <dbReference type="Proteomes" id="UP000237684"/>
    </source>
</evidence>
<evidence type="ECO:0000256" key="2">
    <source>
        <dbReference type="SAM" id="MobiDB-lite"/>
    </source>
</evidence>
<organism evidence="5 6">
    <name type="scientific">Abditibacterium utsteinense</name>
    <dbReference type="NCBI Taxonomy" id="1960156"/>
    <lineage>
        <taxon>Bacteria</taxon>
        <taxon>Pseudomonadati</taxon>
        <taxon>Abditibacteriota</taxon>
        <taxon>Abditibacteriia</taxon>
        <taxon>Abditibacteriales</taxon>
        <taxon>Abditibacteriaceae</taxon>
        <taxon>Abditibacterium</taxon>
    </lineage>
</organism>
<feature type="region of interest" description="Disordered" evidence="2">
    <location>
        <begin position="303"/>
        <end position="350"/>
    </location>
</feature>
<accession>A0A2S8SVE8</accession>